<sequence length="226" mass="26021">MIVTDNITDDTDTRTPVEPREDDLQITRSPIEQSYHELVHATGGLLDVYYWQQDPTPKALEDLSGKVYAVWVEVWPDPLDVELVKEEAGGDKEKAAIILQRNLIQDAAKATAKFRRNVEERIELDNFTRAEAVRQGYATWDRAMDGISLYHGWSRWANPAYMEALATLKKAFKAKNDAELDCWRGPMFDVKEGPEKYIEKVLECYGKTTVFYDKALDHFLGNIYPW</sequence>
<keyword evidence="2" id="KW-1185">Reference proteome</keyword>
<organism evidence="1 2">
    <name type="scientific">Marasmius tenuissimus</name>
    <dbReference type="NCBI Taxonomy" id="585030"/>
    <lineage>
        <taxon>Eukaryota</taxon>
        <taxon>Fungi</taxon>
        <taxon>Dikarya</taxon>
        <taxon>Basidiomycota</taxon>
        <taxon>Agaricomycotina</taxon>
        <taxon>Agaricomycetes</taxon>
        <taxon>Agaricomycetidae</taxon>
        <taxon>Agaricales</taxon>
        <taxon>Marasmiineae</taxon>
        <taxon>Marasmiaceae</taxon>
        <taxon>Marasmius</taxon>
    </lineage>
</organism>
<accession>A0ABR2ZMK7</accession>
<dbReference type="EMBL" id="JBBXMP010000119">
    <property type="protein sequence ID" value="KAL0061953.1"/>
    <property type="molecule type" value="Genomic_DNA"/>
</dbReference>
<comment type="caution">
    <text evidence="1">The sequence shown here is derived from an EMBL/GenBank/DDBJ whole genome shotgun (WGS) entry which is preliminary data.</text>
</comment>
<gene>
    <name evidence="1" type="ORF">AAF712_011237</name>
</gene>
<evidence type="ECO:0000313" key="2">
    <source>
        <dbReference type="Proteomes" id="UP001437256"/>
    </source>
</evidence>
<protein>
    <submittedName>
        <fullName evidence="1">Uncharacterized protein</fullName>
    </submittedName>
</protein>
<name>A0ABR2ZMK7_9AGAR</name>
<proteinExistence type="predicted"/>
<dbReference type="Proteomes" id="UP001437256">
    <property type="component" value="Unassembled WGS sequence"/>
</dbReference>
<evidence type="ECO:0000313" key="1">
    <source>
        <dbReference type="EMBL" id="KAL0061953.1"/>
    </source>
</evidence>
<reference evidence="1 2" key="1">
    <citation type="submission" date="2024-05" db="EMBL/GenBank/DDBJ databases">
        <title>A draft genome resource for the thread blight pathogen Marasmius tenuissimus strain MS-2.</title>
        <authorList>
            <person name="Yulfo-Soto G.E."/>
            <person name="Baruah I.K."/>
            <person name="Amoako-Attah I."/>
            <person name="Bukari Y."/>
            <person name="Meinhardt L.W."/>
            <person name="Bailey B.A."/>
            <person name="Cohen S.P."/>
        </authorList>
    </citation>
    <scope>NUCLEOTIDE SEQUENCE [LARGE SCALE GENOMIC DNA]</scope>
    <source>
        <strain evidence="1 2">MS-2</strain>
    </source>
</reference>